<keyword evidence="2" id="KW-0812">Transmembrane</keyword>
<feature type="transmembrane region" description="Helical" evidence="2">
    <location>
        <begin position="148"/>
        <end position="167"/>
    </location>
</feature>
<reference evidence="3 4" key="1">
    <citation type="submission" date="2019-01" db="EMBL/GenBank/DDBJ databases">
        <authorList>
            <person name="Ferrante I. M."/>
        </authorList>
    </citation>
    <scope>NUCLEOTIDE SEQUENCE [LARGE SCALE GENOMIC DNA]</scope>
    <source>
        <strain evidence="3 4">B856</strain>
    </source>
</reference>
<protein>
    <submittedName>
        <fullName evidence="3">Uncharacterized protein</fullName>
    </submittedName>
</protein>
<organism evidence="3 4">
    <name type="scientific">Pseudo-nitzschia multistriata</name>
    <dbReference type="NCBI Taxonomy" id="183589"/>
    <lineage>
        <taxon>Eukaryota</taxon>
        <taxon>Sar</taxon>
        <taxon>Stramenopiles</taxon>
        <taxon>Ochrophyta</taxon>
        <taxon>Bacillariophyta</taxon>
        <taxon>Bacillariophyceae</taxon>
        <taxon>Bacillariophycidae</taxon>
        <taxon>Bacillariales</taxon>
        <taxon>Bacillariaceae</taxon>
        <taxon>Pseudo-nitzschia</taxon>
    </lineage>
</organism>
<accession>A0A448ZRZ0</accession>
<dbReference type="EMBL" id="CAACVS010000669">
    <property type="protein sequence ID" value="VEU44815.1"/>
    <property type="molecule type" value="Genomic_DNA"/>
</dbReference>
<feature type="transmembrane region" description="Helical" evidence="2">
    <location>
        <begin position="21"/>
        <end position="43"/>
    </location>
</feature>
<sequence length="182" mass="19335">MTRGEIGKESTSSIIRCHGSTAMLIALLLSLTSAWTSEAFVAVLKSPAESMTMCRTIGVAAMRCSGSGNISPMQSGFSTTLFSSNEDEDDGWGTSPTETEGSGTTPSTSLETDRKLSELRSLQTQASNRSQATTTNSSSSGEEPERDMFIPIMAVVSLAGLFGAYGYETLRLASRGELYLPF</sequence>
<evidence type="ECO:0000313" key="4">
    <source>
        <dbReference type="Proteomes" id="UP000291116"/>
    </source>
</evidence>
<keyword evidence="2" id="KW-1133">Transmembrane helix</keyword>
<feature type="compositionally biased region" description="Low complexity" evidence="1">
    <location>
        <begin position="93"/>
        <end position="110"/>
    </location>
</feature>
<dbReference type="AlphaFoldDB" id="A0A448ZRZ0"/>
<evidence type="ECO:0000313" key="3">
    <source>
        <dbReference type="EMBL" id="VEU44815.1"/>
    </source>
</evidence>
<feature type="compositionally biased region" description="Polar residues" evidence="1">
    <location>
        <begin position="75"/>
        <end position="84"/>
    </location>
</feature>
<evidence type="ECO:0000256" key="2">
    <source>
        <dbReference type="SAM" id="Phobius"/>
    </source>
</evidence>
<evidence type="ECO:0000256" key="1">
    <source>
        <dbReference type="SAM" id="MobiDB-lite"/>
    </source>
</evidence>
<keyword evidence="4" id="KW-1185">Reference proteome</keyword>
<gene>
    <name evidence="3" type="ORF">PSNMU_V1.4_AUG-EV-PASAV3_0119500</name>
</gene>
<feature type="region of interest" description="Disordered" evidence="1">
    <location>
        <begin position="75"/>
        <end position="145"/>
    </location>
</feature>
<proteinExistence type="predicted"/>
<name>A0A448ZRZ0_9STRA</name>
<feature type="compositionally biased region" description="Polar residues" evidence="1">
    <location>
        <begin position="120"/>
        <end position="141"/>
    </location>
</feature>
<dbReference type="OrthoDB" id="10570560at2759"/>
<keyword evidence="2" id="KW-0472">Membrane</keyword>
<dbReference type="Proteomes" id="UP000291116">
    <property type="component" value="Unassembled WGS sequence"/>
</dbReference>